<dbReference type="RefSeq" id="WP_123232730.1">
    <property type="nucleotide sequence ID" value="NZ_RJSG01000002.1"/>
</dbReference>
<dbReference type="OrthoDB" id="9815923at2"/>
<gene>
    <name evidence="2" type="ORF">EFL95_03715</name>
</gene>
<evidence type="ECO:0000259" key="1">
    <source>
        <dbReference type="Pfam" id="PF00535"/>
    </source>
</evidence>
<dbReference type="SUPFAM" id="SSF53448">
    <property type="entry name" value="Nucleotide-diphospho-sugar transferases"/>
    <property type="match status" value="1"/>
</dbReference>
<organism evidence="2 3">
    <name type="scientific">Nocardioides marmorisolisilvae</name>
    <dbReference type="NCBI Taxonomy" id="1542737"/>
    <lineage>
        <taxon>Bacteria</taxon>
        <taxon>Bacillati</taxon>
        <taxon>Actinomycetota</taxon>
        <taxon>Actinomycetes</taxon>
        <taxon>Propionibacteriales</taxon>
        <taxon>Nocardioidaceae</taxon>
        <taxon>Nocardioides</taxon>
    </lineage>
</organism>
<dbReference type="Pfam" id="PF00535">
    <property type="entry name" value="Glycos_transf_2"/>
    <property type="match status" value="1"/>
</dbReference>
<dbReference type="SUPFAM" id="SSF48452">
    <property type="entry name" value="TPR-like"/>
    <property type="match status" value="1"/>
</dbReference>
<dbReference type="InterPro" id="IPR001173">
    <property type="entry name" value="Glyco_trans_2-like"/>
</dbReference>
<dbReference type="Gene3D" id="1.25.40.10">
    <property type="entry name" value="Tetratricopeptide repeat domain"/>
    <property type="match status" value="1"/>
</dbReference>
<dbReference type="GO" id="GO:0016740">
    <property type="term" value="F:transferase activity"/>
    <property type="evidence" value="ECO:0007669"/>
    <property type="project" value="UniProtKB-KW"/>
</dbReference>
<protein>
    <submittedName>
        <fullName evidence="2">Glycosyltransferase</fullName>
    </submittedName>
</protein>
<reference evidence="2 3" key="1">
    <citation type="submission" date="2018-11" db="EMBL/GenBank/DDBJ databases">
        <authorList>
            <person name="Li F."/>
        </authorList>
    </citation>
    <scope>NUCLEOTIDE SEQUENCE [LARGE SCALE GENOMIC DNA]</scope>
    <source>
        <strain evidence="2 3">KIS18-7</strain>
    </source>
</reference>
<dbReference type="InterPro" id="IPR011990">
    <property type="entry name" value="TPR-like_helical_dom_sf"/>
</dbReference>
<evidence type="ECO:0000313" key="2">
    <source>
        <dbReference type="EMBL" id="RNL78231.1"/>
    </source>
</evidence>
<dbReference type="AlphaFoldDB" id="A0A3N0DRT8"/>
<keyword evidence="2" id="KW-0808">Transferase</keyword>
<proteinExistence type="predicted"/>
<comment type="caution">
    <text evidence="2">The sequence shown here is derived from an EMBL/GenBank/DDBJ whole genome shotgun (WGS) entry which is preliminary data.</text>
</comment>
<evidence type="ECO:0000313" key="3">
    <source>
        <dbReference type="Proteomes" id="UP000277094"/>
    </source>
</evidence>
<dbReference type="Proteomes" id="UP000277094">
    <property type="component" value="Unassembled WGS sequence"/>
</dbReference>
<dbReference type="InterPro" id="IPR029044">
    <property type="entry name" value="Nucleotide-diphossugar_trans"/>
</dbReference>
<sequence>MSQQICLTMIVKNEASIIRRCLDIARPMYDTWCIVDTGSTDGTQDVIREHLAGVPGELHERPWVDFAHNRQQAIDLAKEHGDYLLLVDADDKLHVPDRYVRPEFTEEAYDVDFNLGNLIYRLPILLRSDLPWHYVGVIHEYLSIGRPHTVGYLDGLVMECTRDGARSQQSDVDKYSADVIVLEQALIDEPDNTRYAFYLAQSLRDSLQTEKALAAYEARAAMGGFDQEVYWSLLQAGRLAKGLGRPPAEVIDRLLRAHDARPSRVEALGDLAVYCRELGDRWPSAKMFVERALALPISEDVLFVERDWYEWKLVDELAVAAYWLGEYDLTLQACNDLLDNGRAPKEQRQRIRDNKRFAAQGLGFQV</sequence>
<dbReference type="PANTHER" id="PTHR43630:SF2">
    <property type="entry name" value="GLYCOSYLTRANSFERASE"/>
    <property type="match status" value="1"/>
</dbReference>
<dbReference type="EMBL" id="RJSG01000002">
    <property type="protein sequence ID" value="RNL78231.1"/>
    <property type="molecule type" value="Genomic_DNA"/>
</dbReference>
<dbReference type="PANTHER" id="PTHR43630">
    <property type="entry name" value="POLY-BETA-1,6-N-ACETYL-D-GLUCOSAMINE SYNTHASE"/>
    <property type="match status" value="1"/>
</dbReference>
<feature type="domain" description="Glycosyltransferase 2-like" evidence="1">
    <location>
        <begin position="9"/>
        <end position="92"/>
    </location>
</feature>
<keyword evidence="3" id="KW-1185">Reference proteome</keyword>
<name>A0A3N0DRT8_9ACTN</name>
<dbReference type="Gene3D" id="3.90.550.10">
    <property type="entry name" value="Spore Coat Polysaccharide Biosynthesis Protein SpsA, Chain A"/>
    <property type="match status" value="1"/>
</dbReference>
<accession>A0A3N0DRT8</accession>